<gene>
    <name evidence="2" type="ORF">NSCI0253_LOCUS35614</name>
</gene>
<feature type="region of interest" description="Disordered" evidence="1">
    <location>
        <begin position="1"/>
        <end position="92"/>
    </location>
</feature>
<dbReference type="AlphaFoldDB" id="A0A7S1FES3"/>
<feature type="compositionally biased region" description="Basic and acidic residues" evidence="1">
    <location>
        <begin position="10"/>
        <end position="22"/>
    </location>
</feature>
<feature type="compositionally biased region" description="Basic and acidic residues" evidence="1">
    <location>
        <begin position="773"/>
        <end position="784"/>
    </location>
</feature>
<protein>
    <submittedName>
        <fullName evidence="2">Uncharacterized protein</fullName>
    </submittedName>
</protein>
<evidence type="ECO:0000313" key="2">
    <source>
        <dbReference type="EMBL" id="CAD8861259.1"/>
    </source>
</evidence>
<evidence type="ECO:0000256" key="1">
    <source>
        <dbReference type="SAM" id="MobiDB-lite"/>
    </source>
</evidence>
<name>A0A7S1FES3_NOCSC</name>
<sequence>MHTSNNTGDPRGRAEVAPKEQPPRAGGSDTFFGKMSLRQFLGKAASKEPAVEASASTGRRPAPIESIEEEPRLLHPSPKLSPKKLTRNGDSRCSPIQAEHLPDQLQGATQKESVTLETCPTPEAMAAWLKERNFDTSDWGPHTKTKTVDKLWDEVRGQECGVESWIRADGVQVIVRVSHVLRAKVCSEESRMREVFLFNTWQQFGSGSEEGIKRTRNGLLSEKLSTSEMPLVEHLHEVCVRAVTVEEMQRLEKANYSIRPGTKPPAYDPDYVCPLTVVDEFFIDHTTEMEFSKSYPRLLTLYHLYTVDIVCTGLPTVDFNTLEYDHPREDGHRKLKYVHAWVWLKWPEIRRFLFEGSEMKERKKQGSFEDADDLGDWLGQFDLDLDAWGTGEKNKSVSDLWRELEDSEAHLEHWGRKDGAPLLMRVLHVMQLKVVSSDPSLKGKFLLKKWQMLPDEEQSPVYRLLSKKISTQYFPINDQEGGPFHKTAMAAVQKELKYLVNSFFQLRSECKPTLDEVESSDVQVNYVKFVDQHHDMEDSSSFKGVHTMYHLYTVEVECSELPLTNFASIEFRSLGAMRDSRNFTRALSAKTNTSSRSGPSGPEDAENFEAVCLNGWQWVSWEEALDLMHKNQKTMELDCQNLRSLHLAERAALESSSEKLAELRQQSDAISALKNSSMDKEVRSLIDEIQSGVESLQEICQATIFQESLQDVCHPTIFKESQLPPSIISHLAKDTPVSGRSAAERSSTSLPQPEPVGEAVVGSSWTREPYLGEDSHTVTSHDPRSCAGRPSHGRGPLSCFWCL</sequence>
<accession>A0A7S1FES3</accession>
<organism evidence="2">
    <name type="scientific">Noctiluca scintillans</name>
    <name type="common">Sea sparkle</name>
    <name type="synonym">Red tide dinoflagellate</name>
    <dbReference type="NCBI Taxonomy" id="2966"/>
    <lineage>
        <taxon>Eukaryota</taxon>
        <taxon>Sar</taxon>
        <taxon>Alveolata</taxon>
        <taxon>Dinophyceae</taxon>
        <taxon>Noctilucales</taxon>
        <taxon>Noctilucaceae</taxon>
        <taxon>Noctiluca</taxon>
    </lineage>
</organism>
<feature type="region of interest" description="Disordered" evidence="1">
    <location>
        <begin position="734"/>
        <end position="794"/>
    </location>
</feature>
<reference evidence="2" key="1">
    <citation type="submission" date="2021-01" db="EMBL/GenBank/DDBJ databases">
        <authorList>
            <person name="Corre E."/>
            <person name="Pelletier E."/>
            <person name="Niang G."/>
            <person name="Scheremetjew M."/>
            <person name="Finn R."/>
            <person name="Kale V."/>
            <person name="Holt S."/>
            <person name="Cochrane G."/>
            <person name="Meng A."/>
            <person name="Brown T."/>
            <person name="Cohen L."/>
        </authorList>
    </citation>
    <scope>NUCLEOTIDE SEQUENCE</scope>
</reference>
<dbReference type="PANTHER" id="PTHR36395">
    <property type="entry name" value="RING-H2 ZINC FINGER PROTEIN"/>
    <property type="match status" value="1"/>
</dbReference>
<dbReference type="PANTHER" id="PTHR36395:SF1">
    <property type="entry name" value="RING-H2 ZINC FINGER PROTEIN"/>
    <property type="match status" value="1"/>
</dbReference>
<proteinExistence type="predicted"/>
<dbReference type="EMBL" id="HBFQ01049922">
    <property type="protein sequence ID" value="CAD8861259.1"/>
    <property type="molecule type" value="Transcribed_RNA"/>
</dbReference>